<dbReference type="Pfam" id="PF00464">
    <property type="entry name" value="SHMT"/>
    <property type="match status" value="1"/>
</dbReference>
<keyword evidence="9 12" id="KW-0808">Transferase</keyword>
<evidence type="ECO:0000256" key="8">
    <source>
        <dbReference type="ARBA" id="ARBA00022605"/>
    </source>
</evidence>
<evidence type="ECO:0000256" key="12">
    <source>
        <dbReference type="HAMAP-Rule" id="MF_00051"/>
    </source>
</evidence>
<accession>A0A150M685</accession>
<keyword evidence="10 12" id="KW-0663">Pyridoxal phosphate</keyword>
<dbReference type="STRING" id="301148.B4135_0770"/>
<evidence type="ECO:0000313" key="17">
    <source>
        <dbReference type="Proteomes" id="UP000075683"/>
    </source>
</evidence>
<comment type="pathway">
    <text evidence="12">One-carbon metabolism; tetrahydrofolate interconversion.</text>
</comment>
<feature type="region of interest" description="Disordered" evidence="14">
    <location>
        <begin position="23"/>
        <end position="42"/>
    </location>
</feature>
<evidence type="ECO:0000256" key="1">
    <source>
        <dbReference type="ARBA" id="ARBA00001528"/>
    </source>
</evidence>
<proteinExistence type="inferred from homology"/>
<evidence type="ECO:0000259" key="15">
    <source>
        <dbReference type="Pfam" id="PF00464"/>
    </source>
</evidence>
<comment type="catalytic activity">
    <reaction evidence="1 12">
        <text>(6R)-5,10-methylene-5,6,7,8-tetrahydrofolate + glycine + H2O = (6S)-5,6,7,8-tetrahydrofolate + L-serine</text>
        <dbReference type="Rhea" id="RHEA:15481"/>
        <dbReference type="ChEBI" id="CHEBI:15377"/>
        <dbReference type="ChEBI" id="CHEBI:15636"/>
        <dbReference type="ChEBI" id="CHEBI:33384"/>
        <dbReference type="ChEBI" id="CHEBI:57305"/>
        <dbReference type="ChEBI" id="CHEBI:57453"/>
        <dbReference type="EC" id="2.1.2.1"/>
    </reaction>
</comment>
<keyword evidence="6 12" id="KW-0963">Cytoplasm</keyword>
<dbReference type="EMBL" id="LQYT01000037">
    <property type="protein sequence ID" value="KYD19871.1"/>
    <property type="molecule type" value="Genomic_DNA"/>
</dbReference>
<feature type="binding site" evidence="12">
    <location>
        <begin position="418"/>
        <end position="420"/>
    </location>
    <ligand>
        <name>(6S)-5,6,7,8-tetrahydrofolate</name>
        <dbReference type="ChEBI" id="CHEBI:57453"/>
    </ligand>
</feature>
<dbReference type="PROSITE" id="PS00096">
    <property type="entry name" value="SHMT"/>
    <property type="match status" value="1"/>
</dbReference>
<dbReference type="GO" id="GO:0005829">
    <property type="term" value="C:cytosol"/>
    <property type="evidence" value="ECO:0007669"/>
    <property type="project" value="TreeGrafter"/>
</dbReference>
<dbReference type="GO" id="GO:0008168">
    <property type="term" value="F:methyltransferase activity"/>
    <property type="evidence" value="ECO:0007669"/>
    <property type="project" value="UniProtKB-KW"/>
</dbReference>
<evidence type="ECO:0000256" key="2">
    <source>
        <dbReference type="ARBA" id="ARBA00001933"/>
    </source>
</evidence>
<evidence type="ECO:0000256" key="13">
    <source>
        <dbReference type="PIRSR" id="PIRSR000412-50"/>
    </source>
</evidence>
<dbReference type="EC" id="2.1.2.1" evidence="12"/>
<keyword evidence="16" id="KW-0489">Methyltransferase</keyword>
<dbReference type="CDD" id="cd00378">
    <property type="entry name" value="SHMT"/>
    <property type="match status" value="1"/>
</dbReference>
<dbReference type="HAMAP" id="MF_00051">
    <property type="entry name" value="SHMT"/>
    <property type="match status" value="1"/>
</dbReference>
<dbReference type="InterPro" id="IPR015424">
    <property type="entry name" value="PyrdxlP-dep_Trfase"/>
</dbReference>
<dbReference type="PANTHER" id="PTHR11680:SF35">
    <property type="entry name" value="SERINE HYDROXYMETHYLTRANSFERASE 1"/>
    <property type="match status" value="1"/>
</dbReference>
<dbReference type="GO" id="GO:0035999">
    <property type="term" value="P:tetrahydrofolate interconversion"/>
    <property type="evidence" value="ECO:0007669"/>
    <property type="project" value="UniProtKB-UniRule"/>
</dbReference>
<gene>
    <name evidence="12" type="primary">glyA</name>
    <name evidence="16" type="ORF">B4135_0770</name>
</gene>
<dbReference type="InterPro" id="IPR019798">
    <property type="entry name" value="Ser_HO-MeTrfase_PLP_BS"/>
</dbReference>
<reference evidence="16 17" key="1">
    <citation type="submission" date="2016-01" db="EMBL/GenBank/DDBJ databases">
        <title>Draft Genome Sequences of Seven Thermophilic Sporeformers Isolated from Foods.</title>
        <authorList>
            <person name="Berendsen E.M."/>
            <person name="Wells-Bennik M.H."/>
            <person name="Krawcyk A.O."/>
            <person name="De Jong A."/>
            <person name="Holsappel S."/>
            <person name="Eijlander R.T."/>
            <person name="Kuipers O.P."/>
        </authorList>
    </citation>
    <scope>NUCLEOTIDE SEQUENCE [LARGE SCALE GENOMIC DNA]</scope>
    <source>
        <strain evidence="16 17">B4135</strain>
    </source>
</reference>
<feature type="binding site" evidence="12">
    <location>
        <begin position="190"/>
        <end position="192"/>
    </location>
    <ligand>
        <name>(6S)-5,6,7,8-tetrahydrofolate</name>
        <dbReference type="ChEBI" id="CHEBI:57453"/>
    </ligand>
</feature>
<dbReference type="SUPFAM" id="SSF53383">
    <property type="entry name" value="PLP-dependent transferases"/>
    <property type="match status" value="1"/>
</dbReference>
<dbReference type="InterPro" id="IPR001085">
    <property type="entry name" value="Ser_HO-MeTrfase"/>
</dbReference>
<evidence type="ECO:0000256" key="10">
    <source>
        <dbReference type="ARBA" id="ARBA00022898"/>
    </source>
</evidence>
<dbReference type="InterPro" id="IPR039429">
    <property type="entry name" value="SHMT-like_dom"/>
</dbReference>
<feature type="binding site" evidence="12">
    <location>
        <position position="309"/>
    </location>
    <ligand>
        <name>(6S)-5,6,7,8-tetrahydrofolate</name>
        <dbReference type="ChEBI" id="CHEBI:57453"/>
    </ligand>
</feature>
<keyword evidence="8 12" id="KW-0028">Amino-acid biosynthesis</keyword>
<organism evidence="16 17">
    <name type="scientific">Caldibacillus debilis</name>
    <dbReference type="NCBI Taxonomy" id="301148"/>
    <lineage>
        <taxon>Bacteria</taxon>
        <taxon>Bacillati</taxon>
        <taxon>Bacillota</taxon>
        <taxon>Bacilli</taxon>
        <taxon>Bacillales</taxon>
        <taxon>Bacillaceae</taxon>
        <taxon>Caldibacillus</taxon>
    </lineage>
</organism>
<comment type="subunit">
    <text evidence="5 12">Homodimer.</text>
</comment>
<comment type="caution">
    <text evidence="16">The sequence shown here is derived from an EMBL/GenBank/DDBJ whole genome shotgun (WGS) entry which is preliminary data.</text>
</comment>
<feature type="domain" description="Serine hydroxymethyltransferase-like" evidence="15">
    <location>
        <begin position="75"/>
        <end position="449"/>
    </location>
</feature>
<feature type="binding site" evidence="12">
    <location>
        <position position="186"/>
    </location>
    <ligand>
        <name>(6S)-5,6,7,8-tetrahydrofolate</name>
        <dbReference type="ChEBI" id="CHEBI:57453"/>
    </ligand>
</feature>
<protein>
    <recommendedName>
        <fullName evidence="12">Serine hydroxymethyltransferase</fullName>
        <shortName evidence="12">SHMT</shortName>
        <shortName evidence="12">Serine methylase</shortName>
        <ecNumber evidence="12">2.1.2.1</ecNumber>
    </recommendedName>
</protein>
<dbReference type="FunFam" id="3.90.1150.10:FF:000003">
    <property type="entry name" value="Serine hydroxymethyltransferase"/>
    <property type="match status" value="1"/>
</dbReference>
<comment type="similarity">
    <text evidence="4 12">Belongs to the SHMT family.</text>
</comment>
<evidence type="ECO:0000256" key="3">
    <source>
        <dbReference type="ARBA" id="ARBA00004496"/>
    </source>
</evidence>
<dbReference type="Gene3D" id="3.90.1150.10">
    <property type="entry name" value="Aspartate Aminotransferase, domain 1"/>
    <property type="match status" value="1"/>
</dbReference>
<dbReference type="AlphaFoldDB" id="A0A150M685"/>
<feature type="modified residue" description="N6-(pyridoxal phosphate)lysine" evidence="12 13">
    <location>
        <position position="295"/>
    </location>
</feature>
<dbReference type="InterPro" id="IPR049943">
    <property type="entry name" value="Ser_HO-MeTrfase-like"/>
</dbReference>
<comment type="pathway">
    <text evidence="12">Amino-acid biosynthesis; glycine biosynthesis; glycine from L-serine: step 1/1.</text>
</comment>
<dbReference type="Gene3D" id="3.40.640.10">
    <property type="entry name" value="Type I PLP-dependent aspartate aminotransferase-like (Major domain)"/>
    <property type="match status" value="1"/>
</dbReference>
<dbReference type="GO" id="GO:0030170">
    <property type="term" value="F:pyridoxal phosphate binding"/>
    <property type="evidence" value="ECO:0007669"/>
    <property type="project" value="UniProtKB-UniRule"/>
</dbReference>
<dbReference type="Proteomes" id="UP000075683">
    <property type="component" value="Unassembled WGS sequence"/>
</dbReference>
<evidence type="ECO:0000256" key="4">
    <source>
        <dbReference type="ARBA" id="ARBA00006376"/>
    </source>
</evidence>
<dbReference type="PANTHER" id="PTHR11680">
    <property type="entry name" value="SERINE HYDROXYMETHYLTRANSFERASE"/>
    <property type="match status" value="1"/>
</dbReference>
<feature type="site" description="Plays an important role in substrate specificity" evidence="12">
    <location>
        <position position="294"/>
    </location>
</feature>
<evidence type="ECO:0000256" key="14">
    <source>
        <dbReference type="SAM" id="MobiDB-lite"/>
    </source>
</evidence>
<dbReference type="GO" id="GO:0019264">
    <property type="term" value="P:glycine biosynthetic process from serine"/>
    <property type="evidence" value="ECO:0007669"/>
    <property type="project" value="UniProtKB-UniRule"/>
</dbReference>
<dbReference type="NCBIfam" id="NF000586">
    <property type="entry name" value="PRK00011.1"/>
    <property type="match status" value="1"/>
</dbReference>
<evidence type="ECO:0000313" key="16">
    <source>
        <dbReference type="EMBL" id="KYD19871.1"/>
    </source>
</evidence>
<keyword evidence="7 12" id="KW-0554">One-carbon metabolism</keyword>
<dbReference type="PIRSF" id="PIRSF000412">
    <property type="entry name" value="SHMT"/>
    <property type="match status" value="1"/>
</dbReference>
<name>A0A150M685_9BACI</name>
<dbReference type="InterPro" id="IPR015422">
    <property type="entry name" value="PyrdxlP-dep_Trfase_small"/>
</dbReference>
<dbReference type="InterPro" id="IPR015421">
    <property type="entry name" value="PyrdxlP-dep_Trfase_major"/>
</dbReference>
<comment type="subcellular location">
    <subcellularLocation>
        <location evidence="3 12">Cytoplasm</location>
    </subcellularLocation>
</comment>
<dbReference type="GO" id="GO:0004372">
    <property type="term" value="F:glycine hydroxymethyltransferase activity"/>
    <property type="evidence" value="ECO:0007669"/>
    <property type="project" value="UniProtKB-UniRule"/>
</dbReference>
<dbReference type="UniPathway" id="UPA00288">
    <property type="reaction ID" value="UER01023"/>
</dbReference>
<dbReference type="PATRIC" id="fig|301148.3.peg.3147"/>
<dbReference type="FunFam" id="3.40.640.10:FF:000001">
    <property type="entry name" value="Serine hydroxymethyltransferase"/>
    <property type="match status" value="1"/>
</dbReference>
<evidence type="ECO:0000256" key="9">
    <source>
        <dbReference type="ARBA" id="ARBA00022679"/>
    </source>
</evidence>
<sequence length="480" mass="52603">MQRRSRRRGIVRRTTGTWQVSENRKIRRKGGRSPEGSFTGGGGSFFAVSGKEATGPFFCRANDKKGESSVSALFEQDPEVFQAIEQERKRQQDHIELIASENFASKAVMEAQGSVLTNKYAEGYPSRRYYGGCEFVDVVEDIARERAKRIFGAEHANVQPHSGAQANMAVYFSVLKPGDTVLGMNLSHGGHLTHGSPVNFSGIQYNFVAYGVDPQTEMIDYEDVRKKARAHKPKLIVAGASAYPRLIDFKILREIADETGAYLMVDMAHIAGLVAAGVHPSPVPYADFVTTTTHKTLRGPRGGMILCKERYAKAIDKAVFPGIQGGPLMHVIAAKAVALGEVMREEFKTYAKQVVANAKRLAETLTGEGLRLVSGGTDNHLLLVDLRSLGITGKTAEKVLDEVGITVNKNTIPFDPESPFVTSGIRLGTPAVTTRGFTGEDMEEVGKIIASVLKDHENEAVRREAKNRVRNLTEKHPLYE</sequence>
<evidence type="ECO:0000256" key="6">
    <source>
        <dbReference type="ARBA" id="ARBA00022490"/>
    </source>
</evidence>
<comment type="function">
    <text evidence="11">Catalyzes the reversible interconversion of serine and glycine with tetrahydrofolate (THF) serving as the one-carbon carrier. This reaction serves as the major source of one-carbon groups required for the biosynthesis of purines, thymidylate, methionine, and other important biomolecules. Also exhibits THF-independent aldolase activity toward beta-hydroxyamino acids, producing glycine and aldehydes, via a retro-aldol mechanism. Thus, is able to catalyze the cleavage of L-allo-threonine.</text>
</comment>
<comment type="cofactor">
    <cofactor evidence="2 12 13">
        <name>pyridoxal 5'-phosphate</name>
        <dbReference type="ChEBI" id="CHEBI:597326"/>
    </cofactor>
</comment>
<evidence type="ECO:0000256" key="7">
    <source>
        <dbReference type="ARBA" id="ARBA00022563"/>
    </source>
</evidence>
<evidence type="ECO:0000256" key="5">
    <source>
        <dbReference type="ARBA" id="ARBA00011738"/>
    </source>
</evidence>
<evidence type="ECO:0000256" key="11">
    <source>
        <dbReference type="ARBA" id="ARBA00054606"/>
    </source>
</evidence>
<dbReference type="UniPathway" id="UPA00193"/>
<dbReference type="GO" id="GO:0032259">
    <property type="term" value="P:methylation"/>
    <property type="evidence" value="ECO:0007669"/>
    <property type="project" value="UniProtKB-KW"/>
</dbReference>